<dbReference type="GO" id="GO:0016020">
    <property type="term" value="C:membrane"/>
    <property type="evidence" value="ECO:0007669"/>
    <property type="project" value="UniProtKB-SubCell"/>
</dbReference>
<organism evidence="8 9">
    <name type="scientific">Lachancea nothofagi CBS 11611</name>
    <dbReference type="NCBI Taxonomy" id="1266666"/>
    <lineage>
        <taxon>Eukaryota</taxon>
        <taxon>Fungi</taxon>
        <taxon>Dikarya</taxon>
        <taxon>Ascomycota</taxon>
        <taxon>Saccharomycotina</taxon>
        <taxon>Saccharomycetes</taxon>
        <taxon>Saccharomycetales</taxon>
        <taxon>Saccharomycetaceae</taxon>
        <taxon>Lachancea</taxon>
    </lineage>
</organism>
<feature type="compositionally biased region" description="Basic and acidic residues" evidence="6">
    <location>
        <begin position="69"/>
        <end position="79"/>
    </location>
</feature>
<feature type="region of interest" description="Disordered" evidence="6">
    <location>
        <begin position="65"/>
        <end position="87"/>
    </location>
</feature>
<sequence length="240" mass="26303">MSDLIEPDFDASERLTNPFSDPGVLDAGLIPRAGRGTLDESVAQTLKRDLLQINSRLKQVVYPRFSRSTSRDQPTRDPESMIQPRGMGSSAQDHCADLWAPLLFTIAYSVALSRRSEQFSNLFVLSWAALGAIAVHLTLGKTDDGRNTPFLAAVSTCGYCLFPHVINAISSSLLFPLFTALILAGQWRYRVLAVLRIVVFAACSFWSCSSAFNAMGAKGPLDKYPLILVLLTLNWSCVVS</sequence>
<dbReference type="InterPro" id="IPR045231">
    <property type="entry name" value="Yip1/4-like"/>
</dbReference>
<feature type="transmembrane region" description="Helical" evidence="7">
    <location>
        <begin position="191"/>
        <end position="212"/>
    </location>
</feature>
<evidence type="ECO:0000256" key="3">
    <source>
        <dbReference type="ARBA" id="ARBA00022692"/>
    </source>
</evidence>
<evidence type="ECO:0000256" key="6">
    <source>
        <dbReference type="SAM" id="MobiDB-lite"/>
    </source>
</evidence>
<dbReference type="GO" id="GO:0006888">
    <property type="term" value="P:endoplasmic reticulum to Golgi vesicle-mediated transport"/>
    <property type="evidence" value="ECO:0007669"/>
    <property type="project" value="InterPro"/>
</dbReference>
<reference evidence="9" key="1">
    <citation type="submission" date="2016-03" db="EMBL/GenBank/DDBJ databases">
        <authorList>
            <person name="Devillers Hugo."/>
        </authorList>
    </citation>
    <scope>NUCLEOTIDE SEQUENCE [LARGE SCALE GENOMIC DNA]</scope>
</reference>
<evidence type="ECO:0000256" key="1">
    <source>
        <dbReference type="ARBA" id="ARBA00004141"/>
    </source>
</evidence>
<gene>
    <name evidence="8" type="ORF">LANO_0F08768G</name>
</gene>
<evidence type="ECO:0000313" key="8">
    <source>
        <dbReference type="EMBL" id="SCV00829.1"/>
    </source>
</evidence>
<keyword evidence="5 7" id="KW-0472">Membrane</keyword>
<dbReference type="AlphaFoldDB" id="A0A1G4K9N7"/>
<dbReference type="PANTHER" id="PTHR21236:SF1">
    <property type="entry name" value="PROTEIN YIPF6"/>
    <property type="match status" value="1"/>
</dbReference>
<dbReference type="EMBL" id="LT598452">
    <property type="protein sequence ID" value="SCV00829.1"/>
    <property type="molecule type" value="Genomic_DNA"/>
</dbReference>
<name>A0A1G4K9N7_9SACH</name>
<keyword evidence="9" id="KW-1185">Reference proteome</keyword>
<evidence type="ECO:0000256" key="2">
    <source>
        <dbReference type="ARBA" id="ARBA00010596"/>
    </source>
</evidence>
<accession>A0A1G4K9N7</accession>
<dbReference type="GO" id="GO:0005802">
    <property type="term" value="C:trans-Golgi network"/>
    <property type="evidence" value="ECO:0007669"/>
    <property type="project" value="TreeGrafter"/>
</dbReference>
<keyword evidence="4 7" id="KW-1133">Transmembrane helix</keyword>
<dbReference type="PANTHER" id="PTHR21236">
    <property type="entry name" value="GOLGI MEMBRANE PROTEIN YIP1"/>
    <property type="match status" value="1"/>
</dbReference>
<evidence type="ECO:0000256" key="7">
    <source>
        <dbReference type="SAM" id="Phobius"/>
    </source>
</evidence>
<evidence type="ECO:0000256" key="4">
    <source>
        <dbReference type="ARBA" id="ARBA00022989"/>
    </source>
</evidence>
<dbReference type="Proteomes" id="UP000189911">
    <property type="component" value="Chromosome F"/>
</dbReference>
<feature type="transmembrane region" description="Helical" evidence="7">
    <location>
        <begin position="161"/>
        <end position="184"/>
    </location>
</feature>
<comment type="similarity">
    <text evidence="2">Belongs to the YIP1 family.</text>
</comment>
<feature type="transmembrane region" description="Helical" evidence="7">
    <location>
        <begin position="122"/>
        <end position="141"/>
    </location>
</feature>
<comment type="subcellular location">
    <subcellularLocation>
        <location evidence="1">Membrane</location>
        <topology evidence="1">Multi-pass membrane protein</topology>
    </subcellularLocation>
</comment>
<proteinExistence type="inferred from homology"/>
<dbReference type="OrthoDB" id="411251at2759"/>
<evidence type="ECO:0000256" key="5">
    <source>
        <dbReference type="ARBA" id="ARBA00023136"/>
    </source>
</evidence>
<keyword evidence="3 7" id="KW-0812">Transmembrane</keyword>
<evidence type="ECO:0000313" key="9">
    <source>
        <dbReference type="Proteomes" id="UP000189911"/>
    </source>
</evidence>
<protein>
    <submittedName>
        <fullName evidence="8">LANO_0F08768g1_1</fullName>
    </submittedName>
</protein>